<dbReference type="PANTHER" id="PTHR35580:SF1">
    <property type="entry name" value="PHYTASE-LIKE DOMAIN-CONTAINING PROTEIN"/>
    <property type="match status" value="1"/>
</dbReference>
<evidence type="ECO:0000256" key="2">
    <source>
        <dbReference type="SAM" id="SignalP"/>
    </source>
</evidence>
<evidence type="ECO:0000259" key="3">
    <source>
        <dbReference type="Pfam" id="PF18962"/>
    </source>
</evidence>
<dbReference type="InterPro" id="IPR052918">
    <property type="entry name" value="Motility_Chemotaxis_Reg"/>
</dbReference>
<accession>A0A1M5MN67</accession>
<evidence type="ECO:0000256" key="1">
    <source>
        <dbReference type="ARBA" id="ARBA00022729"/>
    </source>
</evidence>
<dbReference type="AlphaFoldDB" id="A0A1M5MN67"/>
<dbReference type="NCBIfam" id="TIGR04183">
    <property type="entry name" value="Por_Secre_tail"/>
    <property type="match status" value="1"/>
</dbReference>
<dbReference type="InterPro" id="IPR026444">
    <property type="entry name" value="Secre_tail"/>
</dbReference>
<keyword evidence="5" id="KW-1185">Reference proteome</keyword>
<organism evidence="4 5">
    <name type="scientific">Chryseobacterium arachidis</name>
    <dbReference type="NCBI Taxonomy" id="1416778"/>
    <lineage>
        <taxon>Bacteria</taxon>
        <taxon>Pseudomonadati</taxon>
        <taxon>Bacteroidota</taxon>
        <taxon>Flavobacteriia</taxon>
        <taxon>Flavobacteriales</taxon>
        <taxon>Weeksellaceae</taxon>
        <taxon>Chryseobacterium group</taxon>
        <taxon>Chryseobacterium</taxon>
    </lineage>
</organism>
<dbReference type="Pfam" id="PF18962">
    <property type="entry name" value="Por_Secre_tail"/>
    <property type="match status" value="1"/>
</dbReference>
<dbReference type="Proteomes" id="UP000184518">
    <property type="component" value="Unassembled WGS sequence"/>
</dbReference>
<feature type="signal peptide" evidence="2">
    <location>
        <begin position="1"/>
        <end position="17"/>
    </location>
</feature>
<sequence>MRAKNLFFLFLSSGMFAQNFNYQRDWGTYFGATNTYFTGMYEDNSSNIFAEEIITYISPSSGNTPVSYYNQFVTPGEQTFIGNISNNFSGRFSPAGTLLQAKYSDHYQTGTSRKTIDYRDENGNIYGIENQLTAYPTLPSGVWLSNNNETNDVILSKYDANNNLLWKTYIPNTGENNNIEVDGNGNIYLTGNTKWQNLGDSGVFQQNFSVVYDTAGLILANTYIVKLNSQGQKIWATYTPSSLIGGMTVYGNNLYIFGNNDLKTTETGLSTPGTFQSAKGGQFIAKIDGNTGQRIWGTYYGTPGNTIEAGISDIKADQTGVYVTGMTFGIVGDTYYATEGAYKPQTNDGIDMFITKFNNDGNRSWSTYIGTDGYESYSGDKGLDVKDGKLLFTGTSSGSYNIATPGSYVDIKPNPNNQDAFFGILNATTGQPDFISYYGGAYSNPLESVDIRCSFSKYSDAFYLFGNTHRNNGFASANGNQTSIMYPPGITLGISGFIAKFSPKFLSVSDVNSTENLTLYNNPNNGNFSLKGSVLDKESHIVSINDISGRLIYSKMIQKNKEEHFNLEDQLENGNYLLTVKSEKGKLVKSFKLIIKK</sequence>
<reference evidence="5" key="1">
    <citation type="submission" date="2016-11" db="EMBL/GenBank/DDBJ databases">
        <authorList>
            <person name="Varghese N."/>
            <person name="Submissions S."/>
        </authorList>
    </citation>
    <scope>NUCLEOTIDE SEQUENCE [LARGE SCALE GENOMIC DNA]</scope>
    <source>
        <strain evidence="5">DSM 27619</strain>
    </source>
</reference>
<gene>
    <name evidence="4" type="ORF">SAMN05443633_12315</name>
</gene>
<protein>
    <submittedName>
        <fullName evidence="4">Por secretion system C-terminal sorting domain-containing protein</fullName>
    </submittedName>
</protein>
<dbReference type="STRING" id="1416778.SAMN05443633_12315"/>
<keyword evidence="1 2" id="KW-0732">Signal</keyword>
<dbReference type="PANTHER" id="PTHR35580">
    <property type="entry name" value="CELL SURFACE GLYCOPROTEIN (S-LAYER PROTEIN)-LIKE PROTEIN"/>
    <property type="match status" value="1"/>
</dbReference>
<feature type="domain" description="Secretion system C-terminal sorting" evidence="3">
    <location>
        <begin position="520"/>
        <end position="590"/>
    </location>
</feature>
<dbReference type="OrthoDB" id="1652165at2"/>
<feature type="chain" id="PRO_5013245928" evidence="2">
    <location>
        <begin position="18"/>
        <end position="597"/>
    </location>
</feature>
<dbReference type="EMBL" id="FQUT01000023">
    <property type="protein sequence ID" value="SHG78874.1"/>
    <property type="molecule type" value="Genomic_DNA"/>
</dbReference>
<dbReference type="RefSeq" id="WP_083531765.1">
    <property type="nucleotide sequence ID" value="NZ_FQUT01000023.1"/>
</dbReference>
<proteinExistence type="predicted"/>
<name>A0A1M5MN67_9FLAO</name>
<evidence type="ECO:0000313" key="4">
    <source>
        <dbReference type="EMBL" id="SHG78874.1"/>
    </source>
</evidence>
<evidence type="ECO:0000313" key="5">
    <source>
        <dbReference type="Proteomes" id="UP000184518"/>
    </source>
</evidence>